<dbReference type="SUPFAM" id="SSF52540">
    <property type="entry name" value="P-loop containing nucleoside triphosphate hydrolases"/>
    <property type="match status" value="1"/>
</dbReference>
<dbReference type="InterPro" id="IPR052922">
    <property type="entry name" value="Cytidylate_Kinase-2"/>
</dbReference>
<dbReference type="KEGG" id="lpy:FIV34_01245"/>
<proteinExistence type="predicted"/>
<dbReference type="OrthoDB" id="5296079at2"/>
<dbReference type="PANTHER" id="PTHR37816:SF2">
    <property type="entry name" value="DNA TOPOLOGY MODULATION PROTEIN FLAR-RELATED PROTEIN"/>
    <property type="match status" value="1"/>
</dbReference>
<dbReference type="AlphaFoldDB" id="A0A4Y5Z950"/>
<dbReference type="InterPro" id="IPR027417">
    <property type="entry name" value="P-loop_NTPase"/>
</dbReference>
<dbReference type="Gene3D" id="3.40.50.300">
    <property type="entry name" value="P-loop containing nucleotide triphosphate hydrolases"/>
    <property type="match status" value="1"/>
</dbReference>
<reference evidence="1 2" key="1">
    <citation type="submission" date="2019-06" db="EMBL/GenBank/DDBJ databases">
        <title>A complete genome sequence for Luteibacter pinisoli MAH-14.</title>
        <authorList>
            <person name="Baltrus D.A."/>
        </authorList>
    </citation>
    <scope>NUCLEOTIDE SEQUENCE [LARGE SCALE GENOMIC DNA]</scope>
    <source>
        <strain evidence="1 2">MAH-14</strain>
    </source>
</reference>
<name>A0A4Y5Z950_9GAMM</name>
<dbReference type="EMBL" id="CP041046">
    <property type="protein sequence ID" value="QDE41496.1"/>
    <property type="molecule type" value="Genomic_DNA"/>
</dbReference>
<gene>
    <name evidence="1" type="ORF">FIV34_01245</name>
</gene>
<accession>A0A4Y5Z950</accession>
<keyword evidence="2" id="KW-1185">Reference proteome</keyword>
<dbReference type="PANTHER" id="PTHR37816">
    <property type="entry name" value="YALI0E33011P"/>
    <property type="match status" value="1"/>
</dbReference>
<sequence>MHLPSLDELSQRICIVGPSSSGKSTLADAIGRHAGLPVIHLDQLHHLPHTAWQPRPREAFHALHDAAIAQDRWVIDGNYSSCMPQRMARATGFILLDVPTLTSLRRYLHRTLFERRRIGGLEGAPERVRMDMLRHIVVATPANRVRYGTMYDALPLPKVRLSSTRAVDEAYASWQLERECP</sequence>
<organism evidence="1 2">
    <name type="scientific">Luteibacter pinisoli</name>
    <dbReference type="NCBI Taxonomy" id="2589080"/>
    <lineage>
        <taxon>Bacteria</taxon>
        <taxon>Pseudomonadati</taxon>
        <taxon>Pseudomonadota</taxon>
        <taxon>Gammaproteobacteria</taxon>
        <taxon>Lysobacterales</taxon>
        <taxon>Rhodanobacteraceae</taxon>
        <taxon>Luteibacter</taxon>
    </lineage>
</organism>
<dbReference type="Proteomes" id="UP000316093">
    <property type="component" value="Chromosome"/>
</dbReference>
<evidence type="ECO:0000313" key="2">
    <source>
        <dbReference type="Proteomes" id="UP000316093"/>
    </source>
</evidence>
<evidence type="ECO:0000313" key="1">
    <source>
        <dbReference type="EMBL" id="QDE41496.1"/>
    </source>
</evidence>
<protein>
    <submittedName>
        <fullName evidence="1">AAA family ATPase</fullName>
    </submittedName>
</protein>